<dbReference type="Proteomes" id="UP000054742">
    <property type="component" value="Unassembled WGS sequence"/>
</dbReference>
<dbReference type="OrthoDB" id="5635174at2"/>
<comment type="caution">
    <text evidence="2">The sequence shown here is derived from an EMBL/GenBank/DDBJ whole genome shotgun (WGS) entry which is preliminary data.</text>
</comment>
<proteinExistence type="predicted"/>
<dbReference type="RefSeq" id="WP_058440422.1">
    <property type="nucleotide sequence ID" value="NZ_CAAAHU010000001.1"/>
</dbReference>
<dbReference type="STRING" id="29422.Lbru_0318"/>
<gene>
    <name evidence="2" type="ORF">Lbru_0318</name>
</gene>
<dbReference type="InterPro" id="IPR049927">
    <property type="entry name" value="DotY_N"/>
</dbReference>
<feature type="region of interest" description="Disordered" evidence="1">
    <location>
        <begin position="210"/>
        <end position="248"/>
    </location>
</feature>
<evidence type="ECO:0000313" key="2">
    <source>
        <dbReference type="EMBL" id="KTC87089.1"/>
    </source>
</evidence>
<name>A0A0W0SUX6_9GAMM</name>
<accession>A0A0W0SUX6</accession>
<dbReference type="EMBL" id="LNXV01000003">
    <property type="protein sequence ID" value="KTC87089.1"/>
    <property type="molecule type" value="Genomic_DNA"/>
</dbReference>
<sequence>MPRIKQKIILPDADALKKGKEVANTEEGANYLRDQFEERLKAAGKFEEAQPAVANIRDHAEMVRMQRETTNDFWSGKAMPLSDFQNFQHNIADNVAKKLTSQVEGSIKVDFAISDKAHLMVGHSINGQPADKEVIHAMDKLLNTQFAENNMISKSSVIYEGDEKGQIRRNSKGEPILADVEKAKQVVKDSAEKFEQLFQKAGKEIHVTTQEHKYTEPKAAKAEAVESAPAAVTPETPETPSTGPSAPG</sequence>
<dbReference type="Pfam" id="PF23131">
    <property type="entry name" value="DotY"/>
    <property type="match status" value="1"/>
</dbReference>
<organism evidence="2 3">
    <name type="scientific">Legionella brunensis</name>
    <dbReference type="NCBI Taxonomy" id="29422"/>
    <lineage>
        <taxon>Bacteria</taxon>
        <taxon>Pseudomonadati</taxon>
        <taxon>Pseudomonadota</taxon>
        <taxon>Gammaproteobacteria</taxon>
        <taxon>Legionellales</taxon>
        <taxon>Legionellaceae</taxon>
        <taxon>Legionella</taxon>
    </lineage>
</organism>
<dbReference type="PATRIC" id="fig|29422.6.peg.332"/>
<keyword evidence="3" id="KW-1185">Reference proteome</keyword>
<protein>
    <submittedName>
        <fullName evidence="2">Substrate of the Dot/Icm secretion system</fullName>
    </submittedName>
</protein>
<evidence type="ECO:0000313" key="3">
    <source>
        <dbReference type="Proteomes" id="UP000054742"/>
    </source>
</evidence>
<feature type="compositionally biased region" description="Low complexity" evidence="1">
    <location>
        <begin position="225"/>
        <end position="248"/>
    </location>
</feature>
<reference evidence="2 3" key="1">
    <citation type="submission" date="2015-11" db="EMBL/GenBank/DDBJ databases">
        <title>Genomic analysis of 38 Legionella species identifies large and diverse effector repertoires.</title>
        <authorList>
            <person name="Burstein D."/>
            <person name="Amaro F."/>
            <person name="Zusman T."/>
            <person name="Lifshitz Z."/>
            <person name="Cohen O."/>
            <person name="Gilbert J.A."/>
            <person name="Pupko T."/>
            <person name="Shuman H.A."/>
            <person name="Segal G."/>
        </authorList>
    </citation>
    <scope>NUCLEOTIDE SEQUENCE [LARGE SCALE GENOMIC DNA]</scope>
    <source>
        <strain evidence="2 3">ATCC 43878</strain>
    </source>
</reference>
<evidence type="ECO:0000256" key="1">
    <source>
        <dbReference type="SAM" id="MobiDB-lite"/>
    </source>
</evidence>
<dbReference type="AlphaFoldDB" id="A0A0W0SUX6"/>
<dbReference type="InterPro" id="IPR056465">
    <property type="entry name" value="DotY"/>
</dbReference>
<dbReference type="CDD" id="cd22643">
    <property type="entry name" value="DotY_NTD"/>
    <property type="match status" value="1"/>
</dbReference>
<feature type="compositionally biased region" description="Basic and acidic residues" evidence="1">
    <location>
        <begin position="210"/>
        <end position="224"/>
    </location>
</feature>